<dbReference type="GO" id="GO:0008531">
    <property type="term" value="F:riboflavin kinase activity"/>
    <property type="evidence" value="ECO:0007669"/>
    <property type="project" value="UniProtKB-EC"/>
</dbReference>
<dbReference type="PANTHER" id="PTHR22749:SF6">
    <property type="entry name" value="RIBOFLAVIN KINASE"/>
    <property type="match status" value="1"/>
</dbReference>
<evidence type="ECO:0000256" key="11">
    <source>
        <dbReference type="ARBA" id="ARBA00022840"/>
    </source>
</evidence>
<dbReference type="GO" id="GO:0009398">
    <property type="term" value="P:FMN biosynthetic process"/>
    <property type="evidence" value="ECO:0007669"/>
    <property type="project" value="UniProtKB-UniPathway"/>
</dbReference>
<evidence type="ECO:0000256" key="4">
    <source>
        <dbReference type="ARBA" id="ARBA00012105"/>
    </source>
</evidence>
<keyword evidence="7" id="KW-0288">FMN</keyword>
<dbReference type="OrthoDB" id="276388at2759"/>
<name>A0A7C8MU72_9PEZI</name>
<evidence type="ECO:0000256" key="9">
    <source>
        <dbReference type="ARBA" id="ARBA00022741"/>
    </source>
</evidence>
<comment type="catalytic activity">
    <reaction evidence="13">
        <text>riboflavin + ATP = FMN + ADP + H(+)</text>
        <dbReference type="Rhea" id="RHEA:14357"/>
        <dbReference type="ChEBI" id="CHEBI:15378"/>
        <dbReference type="ChEBI" id="CHEBI:30616"/>
        <dbReference type="ChEBI" id="CHEBI:57986"/>
        <dbReference type="ChEBI" id="CHEBI:58210"/>
        <dbReference type="ChEBI" id="CHEBI:456216"/>
        <dbReference type="EC" id="2.7.1.26"/>
    </reaction>
</comment>
<keyword evidence="10" id="KW-0418">Kinase</keyword>
<gene>
    <name evidence="15" type="ORF">GQX73_g4026</name>
</gene>
<dbReference type="Gene3D" id="2.40.30.30">
    <property type="entry name" value="Riboflavin kinase-like"/>
    <property type="match status" value="1"/>
</dbReference>
<dbReference type="EC" id="2.7.1.26" evidence="4"/>
<dbReference type="Pfam" id="PF01687">
    <property type="entry name" value="Flavokinase"/>
    <property type="match status" value="1"/>
</dbReference>
<dbReference type="Proteomes" id="UP000481858">
    <property type="component" value="Unassembled WGS sequence"/>
</dbReference>
<organism evidence="15 16">
    <name type="scientific">Xylaria multiplex</name>
    <dbReference type="NCBI Taxonomy" id="323545"/>
    <lineage>
        <taxon>Eukaryota</taxon>
        <taxon>Fungi</taxon>
        <taxon>Dikarya</taxon>
        <taxon>Ascomycota</taxon>
        <taxon>Pezizomycotina</taxon>
        <taxon>Sordariomycetes</taxon>
        <taxon>Xylariomycetidae</taxon>
        <taxon>Xylariales</taxon>
        <taxon>Xylariaceae</taxon>
        <taxon>Xylaria</taxon>
    </lineage>
</organism>
<dbReference type="SUPFAM" id="SSF82114">
    <property type="entry name" value="Riboflavin kinase-like"/>
    <property type="match status" value="1"/>
</dbReference>
<protein>
    <recommendedName>
        <fullName evidence="5">Riboflavin kinase</fullName>
        <ecNumber evidence="4">2.7.1.26</ecNumber>
    </recommendedName>
    <alternativeName>
        <fullName evidence="12">Flavin mononucleotide kinase 1</fullName>
    </alternativeName>
</protein>
<dbReference type="EMBL" id="WUBL01000034">
    <property type="protein sequence ID" value="KAF2969611.1"/>
    <property type="molecule type" value="Genomic_DNA"/>
</dbReference>
<dbReference type="UniPathway" id="UPA00276">
    <property type="reaction ID" value="UER00406"/>
</dbReference>
<keyword evidence="8" id="KW-0808">Transferase</keyword>
<feature type="domain" description="Riboflavin kinase" evidence="14">
    <location>
        <begin position="352"/>
        <end position="484"/>
    </location>
</feature>
<dbReference type="GO" id="GO:0005739">
    <property type="term" value="C:mitochondrion"/>
    <property type="evidence" value="ECO:0007669"/>
    <property type="project" value="TreeGrafter"/>
</dbReference>
<dbReference type="InterPro" id="IPR015865">
    <property type="entry name" value="Riboflavin_kinase_bac/euk"/>
</dbReference>
<evidence type="ECO:0000256" key="3">
    <source>
        <dbReference type="ARBA" id="ARBA00010108"/>
    </source>
</evidence>
<dbReference type="InParanoid" id="A0A7C8MU72"/>
<sequence>MAQTTAKSSPQSYDLLDDLIDDYLEPFPALVKASSEVEIIKQPQVISTLPNQESRPHILRAQKSTPVLFSNPPEFSVTSSPATPDAPVSSSSRWKTVVDETVYFAGGLISHPFESTKHYSILRHSSAIVYYKGPETNVTISVFGDSTLPSDRSFWIQRKGFSGNIGMDASALMRTTANWIDVTPSVQALVSNVPASDERAWQRDIKKFLKKASKDKRLSKQIIRETCILRIPAVAADGYLRIVMCTGQRSKTSLCPSPTFRLASTSSDVSVLRGASLTTLPLEMGLKAASVIGNQYVQRVVGPAQTVVQSRLNFEGNFDAARDVKYGSLHDESTLDELPEIIGNDTGPEKPFPVVFYGKVVPGAAQSEAASTVSLSDVAEDLLLRLDGVYIGWVAVEQNRVTNENLYGWHEAIITIGVLPYSAATVIPRKVASVHIIGEKTTSFNTRLKVLIMALLRSTPKLTHPRPPTEITTAISRDTEIAIASLSRAMWQPDVSLQLLSTEKAERTMAEKYVGLRSQVQRHVDSFPIHRVGIRTDRAEVKDEAYGLGGFYIQR</sequence>
<evidence type="ECO:0000259" key="14">
    <source>
        <dbReference type="Pfam" id="PF01687"/>
    </source>
</evidence>
<keyword evidence="16" id="KW-1185">Reference proteome</keyword>
<comment type="caution">
    <text evidence="15">The sequence shown here is derived from an EMBL/GenBank/DDBJ whole genome shotgun (WGS) entry which is preliminary data.</text>
</comment>
<dbReference type="PANTHER" id="PTHR22749">
    <property type="entry name" value="RIBOFLAVIN KINASE/FMN ADENYLYLTRANSFERASE"/>
    <property type="match status" value="1"/>
</dbReference>
<evidence type="ECO:0000256" key="10">
    <source>
        <dbReference type="ARBA" id="ARBA00022777"/>
    </source>
</evidence>
<evidence type="ECO:0000256" key="2">
    <source>
        <dbReference type="ARBA" id="ARBA00005201"/>
    </source>
</evidence>
<evidence type="ECO:0000256" key="7">
    <source>
        <dbReference type="ARBA" id="ARBA00022643"/>
    </source>
</evidence>
<evidence type="ECO:0000313" key="15">
    <source>
        <dbReference type="EMBL" id="KAF2969611.1"/>
    </source>
</evidence>
<keyword evidence="9" id="KW-0547">Nucleotide-binding</keyword>
<evidence type="ECO:0000313" key="16">
    <source>
        <dbReference type="Proteomes" id="UP000481858"/>
    </source>
</evidence>
<reference evidence="15 16" key="1">
    <citation type="submission" date="2019-12" db="EMBL/GenBank/DDBJ databases">
        <title>Draft genome sequence of the ascomycete Xylaria multiplex DSM 110363.</title>
        <authorList>
            <person name="Buettner E."/>
            <person name="Kellner H."/>
        </authorList>
    </citation>
    <scope>NUCLEOTIDE SEQUENCE [LARGE SCALE GENOMIC DNA]</scope>
    <source>
        <strain evidence="15 16">DSM 110363</strain>
    </source>
</reference>
<dbReference type="InterPro" id="IPR023468">
    <property type="entry name" value="Riboflavin_kinase"/>
</dbReference>
<dbReference type="InterPro" id="IPR023465">
    <property type="entry name" value="Riboflavin_kinase_dom_sf"/>
</dbReference>
<dbReference type="AlphaFoldDB" id="A0A7C8MU72"/>
<evidence type="ECO:0000256" key="5">
    <source>
        <dbReference type="ARBA" id="ARBA00017394"/>
    </source>
</evidence>
<comment type="similarity">
    <text evidence="3">Belongs to the flavokinase family.</text>
</comment>
<proteinExistence type="inferred from homology"/>
<comment type="function">
    <text evidence="1">Catalyzes the phosphorylation of riboflavin (vitamin B2) to form flavin mononucleotide (FMN) coenzyme.</text>
</comment>
<keyword evidence="6" id="KW-0285">Flavoprotein</keyword>
<accession>A0A7C8MU72</accession>
<evidence type="ECO:0000256" key="12">
    <source>
        <dbReference type="ARBA" id="ARBA00029960"/>
    </source>
</evidence>
<comment type="pathway">
    <text evidence="2">Cofactor biosynthesis; FMN biosynthesis; FMN from riboflavin (ATP route): step 1/1.</text>
</comment>
<keyword evidence="11" id="KW-0067">ATP-binding</keyword>
<evidence type="ECO:0000256" key="13">
    <source>
        <dbReference type="ARBA" id="ARBA00047880"/>
    </source>
</evidence>
<evidence type="ECO:0000256" key="1">
    <source>
        <dbReference type="ARBA" id="ARBA00003572"/>
    </source>
</evidence>
<evidence type="ECO:0000256" key="6">
    <source>
        <dbReference type="ARBA" id="ARBA00022630"/>
    </source>
</evidence>
<dbReference type="GO" id="GO:0005524">
    <property type="term" value="F:ATP binding"/>
    <property type="evidence" value="ECO:0007669"/>
    <property type="project" value="UniProtKB-KW"/>
</dbReference>
<dbReference type="GO" id="GO:0009231">
    <property type="term" value="P:riboflavin biosynthetic process"/>
    <property type="evidence" value="ECO:0007669"/>
    <property type="project" value="InterPro"/>
</dbReference>
<evidence type="ECO:0000256" key="8">
    <source>
        <dbReference type="ARBA" id="ARBA00022679"/>
    </source>
</evidence>